<dbReference type="Proteomes" id="UP001239111">
    <property type="component" value="Chromosome 2"/>
</dbReference>
<proteinExistence type="predicted"/>
<reference evidence="1" key="1">
    <citation type="submission" date="2023-04" db="EMBL/GenBank/DDBJ databases">
        <title>A chromosome-level genome assembly of the parasitoid wasp Eretmocerus hayati.</title>
        <authorList>
            <person name="Zhong Y."/>
            <person name="Liu S."/>
            <person name="Liu Y."/>
        </authorList>
    </citation>
    <scope>NUCLEOTIDE SEQUENCE</scope>
    <source>
        <strain evidence="1">ZJU_SS_LIU_2023</strain>
    </source>
</reference>
<dbReference type="EMBL" id="CM056742">
    <property type="protein sequence ID" value="KAJ8675349.1"/>
    <property type="molecule type" value="Genomic_DNA"/>
</dbReference>
<keyword evidence="2" id="KW-1185">Reference proteome</keyword>
<evidence type="ECO:0000313" key="2">
    <source>
        <dbReference type="Proteomes" id="UP001239111"/>
    </source>
</evidence>
<organism evidence="1 2">
    <name type="scientific">Eretmocerus hayati</name>
    <dbReference type="NCBI Taxonomy" id="131215"/>
    <lineage>
        <taxon>Eukaryota</taxon>
        <taxon>Metazoa</taxon>
        <taxon>Ecdysozoa</taxon>
        <taxon>Arthropoda</taxon>
        <taxon>Hexapoda</taxon>
        <taxon>Insecta</taxon>
        <taxon>Pterygota</taxon>
        <taxon>Neoptera</taxon>
        <taxon>Endopterygota</taxon>
        <taxon>Hymenoptera</taxon>
        <taxon>Apocrita</taxon>
        <taxon>Proctotrupomorpha</taxon>
        <taxon>Chalcidoidea</taxon>
        <taxon>Aphelinidae</taxon>
        <taxon>Aphelininae</taxon>
        <taxon>Eretmocerus</taxon>
    </lineage>
</organism>
<name>A0ACC2NYJ0_9HYME</name>
<protein>
    <submittedName>
        <fullName evidence="1">Uncharacterized protein</fullName>
    </submittedName>
</protein>
<comment type="caution">
    <text evidence="1">The sequence shown here is derived from an EMBL/GenBank/DDBJ whole genome shotgun (WGS) entry which is preliminary data.</text>
</comment>
<evidence type="ECO:0000313" key="1">
    <source>
        <dbReference type="EMBL" id="KAJ8675349.1"/>
    </source>
</evidence>
<accession>A0ACC2NYJ0</accession>
<gene>
    <name evidence="1" type="ORF">QAD02_011135</name>
</gene>
<sequence length="267" mass="30493">MAMKERMLSEGAYVEQLPHESEAVFAKRAIQVAYDRGNDLSRVSGSSPKMMPEQGQGGAGSETHPHLEDLDSMSMNYLIFGLKSWGGMHRSQYAKLEAALDKLFGVGEGHKIFHKPGFWLSPELLDRLGIEATYFIQGEYDLVKIHPDVIHWVRNITLTFAQVANYVRLIDWTREQYLVCGDHKTGNIKRSNEKMPRLVALEVTILERTGITYEICRDREFEQEAHYVAYMAQRGLHMVKCRFSGCGLFFKCESSMELATLRSMETD</sequence>